<evidence type="ECO:0000313" key="16">
    <source>
        <dbReference type="WBParaSite" id="SMUV_0000886001-mRNA-1"/>
    </source>
</evidence>
<dbReference type="SUPFAM" id="SSF48508">
    <property type="entry name" value="Nuclear receptor ligand-binding domain"/>
    <property type="match status" value="1"/>
</dbReference>
<dbReference type="Pfam" id="PF00105">
    <property type="entry name" value="zf-C4"/>
    <property type="match status" value="1"/>
</dbReference>
<dbReference type="PANTHER" id="PTHR46011">
    <property type="entry name" value="NUCLEAR HORMONE RECEPTOR FAMILY MEMBER NHR-86-RELATED"/>
    <property type="match status" value="1"/>
</dbReference>
<keyword evidence="9 11" id="KW-0675">Receptor</keyword>
<dbReference type="PROSITE" id="PS51030">
    <property type="entry name" value="NUCLEAR_REC_DBD_2"/>
    <property type="match status" value="1"/>
</dbReference>
<comment type="similarity">
    <text evidence="2 11">Belongs to the nuclear hormone receptor family.</text>
</comment>
<evidence type="ECO:0000256" key="8">
    <source>
        <dbReference type="ARBA" id="ARBA00023163"/>
    </source>
</evidence>
<feature type="compositionally biased region" description="Polar residues" evidence="12">
    <location>
        <begin position="126"/>
        <end position="136"/>
    </location>
</feature>
<dbReference type="Proteomes" id="UP000046393">
    <property type="component" value="Unplaced"/>
</dbReference>
<keyword evidence="4 11" id="KW-0863">Zinc-finger</keyword>
<feature type="domain" description="Nuclear receptor" evidence="13">
    <location>
        <begin position="44"/>
        <end position="119"/>
    </location>
</feature>
<name>A0A0N5AVE3_9BILA</name>
<dbReference type="WBParaSite" id="SMUV_0000886001-mRNA-1">
    <property type="protein sequence ID" value="SMUV_0000886001-mRNA-1"/>
    <property type="gene ID" value="SMUV_0000886001"/>
</dbReference>
<proteinExistence type="inferred from homology"/>
<evidence type="ECO:0000259" key="14">
    <source>
        <dbReference type="PROSITE" id="PS51843"/>
    </source>
</evidence>
<evidence type="ECO:0000313" key="15">
    <source>
        <dbReference type="Proteomes" id="UP000046393"/>
    </source>
</evidence>
<sequence length="509" mass="57186">MLEEFCSGMLETTDIEESKIKVAVDALLQARHLCEQMGPKPGNGSLCKICNDASDGFHFGTLACRACAAFFRRSTVAKRHYVCRYNDKCKVEKAARCMCRACRLKKCLALGMNPEHVQDQRGRMRNGQQVADGNNSKSEEQKISNLSELESSQQVISVKAKPSTLFSATEIATTSTASASSMPVAATTTSTIKTDTATEVEDPATVPQYDLDKNKTVLTEIKSSPNAVPVIKTFRRHDEAPVIQINEEDPKYFPNNVPMLKKIYSDYRQYKKFRKIATEVVNYYDYSNDKKVLRELSVDEAKRLIRADVSVISVFVNECVPGFKILPEAEKIALFKTFLKTFLFIDGSFWTAKYFSSPKDDRCAIPFSGYIKLDVLIDLYVGFNGADNDEEIKSLKTLFGKYKRLLRDSIIELNVNEAELIGLMSVALWDTGVESLSHLTRLRVQDIRNASLKELYNYCASVDCKNAPARYGTLLEYLKIVEILIRESEKKGAILKILDVATGLDKNNE</sequence>
<evidence type="ECO:0000256" key="7">
    <source>
        <dbReference type="ARBA" id="ARBA00023125"/>
    </source>
</evidence>
<evidence type="ECO:0000256" key="3">
    <source>
        <dbReference type="ARBA" id="ARBA00022723"/>
    </source>
</evidence>
<evidence type="ECO:0000256" key="10">
    <source>
        <dbReference type="ARBA" id="ARBA00023242"/>
    </source>
</evidence>
<dbReference type="Pfam" id="PF00104">
    <property type="entry name" value="Hormone_recep"/>
    <property type="match status" value="1"/>
</dbReference>
<dbReference type="InterPro" id="IPR013088">
    <property type="entry name" value="Znf_NHR/GATA"/>
</dbReference>
<dbReference type="SMART" id="SM00399">
    <property type="entry name" value="ZnF_C4"/>
    <property type="match status" value="1"/>
</dbReference>
<dbReference type="GO" id="GO:0005634">
    <property type="term" value="C:nucleus"/>
    <property type="evidence" value="ECO:0007669"/>
    <property type="project" value="UniProtKB-SubCell"/>
</dbReference>
<dbReference type="SUPFAM" id="SSF57716">
    <property type="entry name" value="Glucocorticoid receptor-like (DNA-binding domain)"/>
    <property type="match status" value="1"/>
</dbReference>
<keyword evidence="7 11" id="KW-0238">DNA-binding</keyword>
<reference evidence="16" key="1">
    <citation type="submission" date="2017-02" db="UniProtKB">
        <authorList>
            <consortium name="WormBaseParasite"/>
        </authorList>
    </citation>
    <scope>IDENTIFICATION</scope>
</reference>
<dbReference type="AlphaFoldDB" id="A0A0N5AVE3"/>
<dbReference type="SMART" id="SM00430">
    <property type="entry name" value="HOLI"/>
    <property type="match status" value="1"/>
</dbReference>
<dbReference type="InterPro" id="IPR035500">
    <property type="entry name" value="NHR-like_dom_sf"/>
</dbReference>
<evidence type="ECO:0000256" key="2">
    <source>
        <dbReference type="ARBA" id="ARBA00005993"/>
    </source>
</evidence>
<keyword evidence="8 11" id="KW-0804">Transcription</keyword>
<dbReference type="InterPro" id="IPR001628">
    <property type="entry name" value="Znf_hrmn_rcpt"/>
</dbReference>
<feature type="domain" description="NR LBD" evidence="14">
    <location>
        <begin position="255"/>
        <end position="509"/>
    </location>
</feature>
<keyword evidence="3 11" id="KW-0479">Metal-binding</keyword>
<evidence type="ECO:0000256" key="11">
    <source>
        <dbReference type="RuleBase" id="RU004334"/>
    </source>
</evidence>
<keyword evidence="10 11" id="KW-0539">Nucleus</keyword>
<dbReference type="STRING" id="451379.A0A0N5AVE3"/>
<organism evidence="15 16">
    <name type="scientific">Syphacia muris</name>
    <dbReference type="NCBI Taxonomy" id="451379"/>
    <lineage>
        <taxon>Eukaryota</taxon>
        <taxon>Metazoa</taxon>
        <taxon>Ecdysozoa</taxon>
        <taxon>Nematoda</taxon>
        <taxon>Chromadorea</taxon>
        <taxon>Rhabditida</taxon>
        <taxon>Spirurina</taxon>
        <taxon>Oxyuridomorpha</taxon>
        <taxon>Oxyuroidea</taxon>
        <taxon>Oxyuridae</taxon>
        <taxon>Syphacia</taxon>
    </lineage>
</organism>
<dbReference type="Gene3D" id="1.10.565.10">
    <property type="entry name" value="Retinoid X Receptor"/>
    <property type="match status" value="1"/>
</dbReference>
<dbReference type="GO" id="GO:0000978">
    <property type="term" value="F:RNA polymerase II cis-regulatory region sequence-specific DNA binding"/>
    <property type="evidence" value="ECO:0007669"/>
    <property type="project" value="InterPro"/>
</dbReference>
<dbReference type="GO" id="GO:0003700">
    <property type="term" value="F:DNA-binding transcription factor activity"/>
    <property type="evidence" value="ECO:0007669"/>
    <property type="project" value="InterPro"/>
</dbReference>
<evidence type="ECO:0000259" key="13">
    <source>
        <dbReference type="PROSITE" id="PS51030"/>
    </source>
</evidence>
<evidence type="ECO:0000256" key="9">
    <source>
        <dbReference type="ARBA" id="ARBA00023170"/>
    </source>
</evidence>
<accession>A0A0N5AVE3</accession>
<evidence type="ECO:0000256" key="12">
    <source>
        <dbReference type="SAM" id="MobiDB-lite"/>
    </source>
</evidence>
<evidence type="ECO:0000256" key="6">
    <source>
        <dbReference type="ARBA" id="ARBA00023015"/>
    </source>
</evidence>
<keyword evidence="6 11" id="KW-0805">Transcription regulation</keyword>
<dbReference type="Gene3D" id="3.30.50.10">
    <property type="entry name" value="Erythroid Transcription Factor GATA-1, subunit A"/>
    <property type="match status" value="1"/>
</dbReference>
<dbReference type="GO" id="GO:0006357">
    <property type="term" value="P:regulation of transcription by RNA polymerase II"/>
    <property type="evidence" value="ECO:0007669"/>
    <property type="project" value="TreeGrafter"/>
</dbReference>
<keyword evidence="15" id="KW-1185">Reference proteome</keyword>
<dbReference type="PANTHER" id="PTHR46011:SF20">
    <property type="entry name" value="NUCLEAR HORMONE RECEPTOR FAMILY MEMBER ODR-7"/>
    <property type="match status" value="1"/>
</dbReference>
<evidence type="ECO:0000256" key="5">
    <source>
        <dbReference type="ARBA" id="ARBA00022833"/>
    </source>
</evidence>
<dbReference type="InterPro" id="IPR000536">
    <property type="entry name" value="Nucl_hrmn_rcpt_lig-bd"/>
</dbReference>
<dbReference type="GO" id="GO:0008270">
    <property type="term" value="F:zinc ion binding"/>
    <property type="evidence" value="ECO:0007669"/>
    <property type="project" value="UniProtKB-KW"/>
</dbReference>
<evidence type="ECO:0000256" key="4">
    <source>
        <dbReference type="ARBA" id="ARBA00022771"/>
    </source>
</evidence>
<dbReference type="PROSITE" id="PS51843">
    <property type="entry name" value="NR_LBD"/>
    <property type="match status" value="1"/>
</dbReference>
<feature type="region of interest" description="Disordered" evidence="12">
    <location>
        <begin position="118"/>
        <end position="145"/>
    </location>
</feature>
<comment type="subcellular location">
    <subcellularLocation>
        <location evidence="1 11">Nucleus</location>
    </subcellularLocation>
</comment>
<protein>
    <submittedName>
        <fullName evidence="16">Nuclear receptor</fullName>
    </submittedName>
</protein>
<dbReference type="CDD" id="cd06960">
    <property type="entry name" value="NR_DBD_HNF4A"/>
    <property type="match status" value="1"/>
</dbReference>
<dbReference type="PROSITE" id="PS00031">
    <property type="entry name" value="NUCLEAR_REC_DBD_1"/>
    <property type="match status" value="1"/>
</dbReference>
<dbReference type="InterPro" id="IPR049636">
    <property type="entry name" value="HNF4-like_DBD"/>
</dbReference>
<evidence type="ECO:0000256" key="1">
    <source>
        <dbReference type="ARBA" id="ARBA00004123"/>
    </source>
</evidence>
<dbReference type="PRINTS" id="PR00047">
    <property type="entry name" value="STROIDFINGER"/>
</dbReference>
<keyword evidence="5 11" id="KW-0862">Zinc</keyword>